<reference evidence="3" key="3">
    <citation type="journal article" date="2021" name="Int. J. Parasitol.">
        <title>Comparative analysis of gene expression between Babesia bovis blood stages and kinetes allowed by improved genome annotation.</title>
        <authorList>
            <person name="Ueti M.W."/>
            <person name="Johnson W.C."/>
            <person name="Kappmeyer L.S."/>
            <person name="Herndon D.R."/>
            <person name="Mousel M.R."/>
            <person name="Reif K.E."/>
            <person name="Taus N.S."/>
            <person name="Ifeonu O.O."/>
            <person name="Silva J.C."/>
            <person name="Suarez C.E."/>
            <person name="Brayton K.A."/>
        </authorList>
    </citation>
    <scope>NUCLEOTIDE SEQUENCE [LARGE SCALE GENOMIC DNA]</scope>
</reference>
<evidence type="ECO:0000256" key="1">
    <source>
        <dbReference type="SAM" id="MobiDB-lite"/>
    </source>
</evidence>
<organism evidence="2 3">
    <name type="scientific">Babesia bovis</name>
    <dbReference type="NCBI Taxonomy" id="5865"/>
    <lineage>
        <taxon>Eukaryota</taxon>
        <taxon>Sar</taxon>
        <taxon>Alveolata</taxon>
        <taxon>Apicomplexa</taxon>
        <taxon>Aconoidasida</taxon>
        <taxon>Piroplasmida</taxon>
        <taxon>Babesiidae</taxon>
        <taxon>Babesia</taxon>
    </lineage>
</organism>
<dbReference type="InterPro" id="IPR011990">
    <property type="entry name" value="TPR-like_helical_dom_sf"/>
</dbReference>
<reference evidence="3" key="2">
    <citation type="journal article" date="2020" name="Data Brief">
        <title>Transcriptome dataset of Babesia bovis life stages within vertebrate and invertebrate hosts.</title>
        <authorList>
            <person name="Ueti M.W."/>
            <person name="Johnson W.C."/>
            <person name="Kappmeyer L.S."/>
            <person name="Herndon D.R."/>
            <person name="Mousel M.R."/>
            <person name="Reif K.E."/>
            <person name="Taus N.S."/>
            <person name="Ifeonu O.O."/>
            <person name="Silva J.C."/>
            <person name="Suarez C.E."/>
            <person name="Brayton K.A."/>
        </authorList>
    </citation>
    <scope>NUCLEOTIDE SEQUENCE [LARGE SCALE GENOMIC DNA]</scope>
</reference>
<accession>A7ASK8</accession>
<dbReference type="AlphaFoldDB" id="A7ASK8"/>
<dbReference type="EMBL" id="AAXT01000002">
    <property type="protein sequence ID" value="EDO07527.1"/>
    <property type="molecule type" value="Genomic_DNA"/>
</dbReference>
<dbReference type="Proteomes" id="UP000002173">
    <property type="component" value="Unassembled WGS sequence"/>
</dbReference>
<dbReference type="KEGG" id="bbo:BBOV_IV011750"/>
<evidence type="ECO:0000313" key="2">
    <source>
        <dbReference type="EMBL" id="EDO07527.1"/>
    </source>
</evidence>
<dbReference type="GO" id="GO:0001682">
    <property type="term" value="P:tRNA 5'-leader removal"/>
    <property type="evidence" value="ECO:0007669"/>
    <property type="project" value="TreeGrafter"/>
</dbReference>
<feature type="region of interest" description="Disordered" evidence="1">
    <location>
        <begin position="92"/>
        <end position="115"/>
    </location>
</feature>
<protein>
    <submittedName>
        <fullName evidence="2">Uncharacterized protein</fullName>
    </submittedName>
</protein>
<dbReference type="GeneID" id="5479329"/>
<dbReference type="GO" id="GO:0004526">
    <property type="term" value="F:ribonuclease P activity"/>
    <property type="evidence" value="ECO:0007669"/>
    <property type="project" value="TreeGrafter"/>
</dbReference>
<dbReference type="Gene3D" id="3.40.50.11980">
    <property type="match status" value="1"/>
</dbReference>
<gene>
    <name evidence="2" type="ORF">BBOV_IV011750</name>
</gene>
<name>A7ASK8_BABBO</name>
<dbReference type="PANTHER" id="PTHR13547">
    <property type="match status" value="1"/>
</dbReference>
<dbReference type="Gene3D" id="1.25.40.10">
    <property type="entry name" value="Tetratricopeptide repeat domain"/>
    <property type="match status" value="1"/>
</dbReference>
<reference evidence="2 3" key="1">
    <citation type="journal article" date="2007" name="PLoS Pathog.">
        <title>Genome sequence of Babesia bovis and comparative analysis of apicomplexan hemoprotozoa.</title>
        <authorList>
            <person name="Brayton K.A."/>
            <person name="Lau A.O.T."/>
            <person name="Herndon D.R."/>
            <person name="Hannick L."/>
            <person name="Kappmeyer L.S."/>
            <person name="Berens S.J."/>
            <person name="Bidwell S.L."/>
            <person name="Brown W.C."/>
            <person name="Crabtree J."/>
            <person name="Fadrosh D."/>
            <person name="Feldblum T."/>
            <person name="Forberger H.A."/>
            <person name="Haas B.J."/>
            <person name="Howell J.M."/>
            <person name="Khouri H."/>
            <person name="Koo H."/>
            <person name="Mann D.J."/>
            <person name="Norimine J."/>
            <person name="Paulsen I.T."/>
            <person name="Radune D."/>
            <person name="Ren Q."/>
            <person name="Smith R.K. Jr."/>
            <person name="Suarez C.E."/>
            <person name="White O."/>
            <person name="Wortman J.R."/>
            <person name="Knowles D.P. Jr."/>
            <person name="McElwain T.F."/>
            <person name="Nene V.M."/>
        </authorList>
    </citation>
    <scope>NUCLEOTIDE SEQUENCE [LARGE SCALE GENOMIC DNA]</scope>
    <source>
        <strain evidence="2">T2Bo</strain>
    </source>
</reference>
<dbReference type="VEuPathDB" id="PiroplasmaDB:BBOV_IV011750"/>
<comment type="caution">
    <text evidence="2">The sequence shown here is derived from an EMBL/GenBank/DDBJ whole genome shotgun (WGS) entry which is preliminary data.</text>
</comment>
<evidence type="ECO:0000313" key="3">
    <source>
        <dbReference type="Proteomes" id="UP000002173"/>
    </source>
</evidence>
<proteinExistence type="predicted"/>
<dbReference type="InParanoid" id="A7ASK8"/>
<keyword evidence="3" id="KW-1185">Reference proteome</keyword>
<dbReference type="OMA" id="DYESIFY"/>
<dbReference type="eggNOG" id="ENOG502QXH8">
    <property type="taxonomic scope" value="Eukaryota"/>
</dbReference>
<sequence length="892" mass="100461">MTKNAVGPNPLELSEQEHMTIASSLDSLFDRCVQSCDHSDFQTAVGNIREFMSAYKGFYSHFFEEPVEVAPPLTEVPNAAIHRGDQLLGDSCRSAQDVPRTDSSGSMSSSKPLGRYKASRKALSYEYTDDIDSRRWRVEARSRIPRDVCGMILYQRSRCVGIMGRIMHKVSSLEDLRTVISLSKDACLLGMDVLKSMYEAMCIMNARMGRTTKALEYIERMWSHGERRRYRTYETLLNHFEGNLDSEGILQVLRHMVDTAGLTVNGLLLTRVLVAICLSARQELMKHCNGAGSNITSDTMGNLSDQSSDGRSQKHLSSMLGLDCDRESVPVLDAESGNHTLKHPTSTDVDNKARKVKDTLKRQLEEVFQIFSNHACNRVALSARLGYVIYSVFSRAFPDLVRFTHVSPNKLSGNLPINTEHLGGRSAFKNPSGITKDLDQSNFNNGHSKLLQGDGVLPDNSATYGNCVSCNFAVPLVDLGIAERLSVLRRWLQHIYDYNYPEILRLANFYAWLYAPLTAGKGYTCVLDGQNIGYHKRESMSPMDFEKVDIVLQSMISLGERPFIVLPYYCRTRKTVSSSVLTNEAMELLFPGCTLPSALLNQVPVGKHARLKYSDRHKAALIDKWYSQRQVYFCASDSYDDNYFFLANVMSGCAEELHTIATFVKSALALLLQQQGDASMLPEPEIGDYAAAACPSRRPLMMTVTNDTLSNMEIPGVDEGAMRALRDIPLTPYFFTDGWSRRRHSDDRKVVVGQRLRYSLGNVGPINGKFHIPLGYERKVLDYKARHTVLISEHEEGCIEPPISGAYLDTQSDESHNSDQELKQINQWLERHGYNELFNALCDKHGRSYPQTEPRRFPISTKSPEIIKQKFNPTQETRWLCIDLNVLGNTNV</sequence>
<dbReference type="PANTHER" id="PTHR13547:SF1">
    <property type="entry name" value="MITOCHONDRIAL RIBONUCLEASE P CATALYTIC SUBUNIT"/>
    <property type="match status" value="1"/>
</dbReference>